<evidence type="ECO:0000313" key="2">
    <source>
        <dbReference type="EMBL" id="SEO98767.1"/>
    </source>
</evidence>
<sequence length="150" mass="17383">MEDELFNRAAEELLIRSGGSTEIIIEARFPGSRLVGGRYHMATAKVYLYKEQLKEQCLELFGSLNRLREYVAVVCAHELGHAEDRELVSLSNRLDEEISHREHAEIALQIEENAWRYAESLLPDIDPEFMRTIIDESLYAYRRKLRTAIA</sequence>
<evidence type="ECO:0000313" key="1">
    <source>
        <dbReference type="EMBL" id="QWU18324.1"/>
    </source>
</evidence>
<evidence type="ECO:0000313" key="4">
    <source>
        <dbReference type="Proteomes" id="UP000683429"/>
    </source>
</evidence>
<dbReference type="Proteomes" id="UP000683429">
    <property type="component" value="Chromosome"/>
</dbReference>
<gene>
    <name evidence="1" type="ORF">KP014_13045</name>
    <name evidence="2" type="ORF">SAMN04487895_11661</name>
</gene>
<dbReference type="EMBL" id="FODH01000016">
    <property type="protein sequence ID" value="SEO98767.1"/>
    <property type="molecule type" value="Genomic_DNA"/>
</dbReference>
<evidence type="ECO:0008006" key="5">
    <source>
        <dbReference type="Google" id="ProtNLM"/>
    </source>
</evidence>
<dbReference type="AlphaFoldDB" id="A0A1H8U6U0"/>
<dbReference type="EMBL" id="CP076607">
    <property type="protein sequence ID" value="QWU18324.1"/>
    <property type="molecule type" value="Genomic_DNA"/>
</dbReference>
<evidence type="ECO:0000313" key="3">
    <source>
        <dbReference type="Proteomes" id="UP000198809"/>
    </source>
</evidence>
<protein>
    <recommendedName>
        <fullName evidence="5">IrrE N-terminal-like domain-containing protein</fullName>
    </recommendedName>
</protein>
<keyword evidence="4" id="KW-1185">Reference proteome</keyword>
<dbReference type="Proteomes" id="UP000198809">
    <property type="component" value="Unassembled WGS sequence"/>
</dbReference>
<reference evidence="2 3" key="1">
    <citation type="submission" date="2016-10" db="EMBL/GenBank/DDBJ databases">
        <authorList>
            <person name="de Groot N.N."/>
        </authorList>
    </citation>
    <scope>NUCLEOTIDE SEQUENCE [LARGE SCALE GENOMIC DNA]</scope>
    <source>
        <strain evidence="2 3">CGMCC 1.10238</strain>
    </source>
</reference>
<dbReference type="STRING" id="1333845.SAMN04487895_11661"/>
<dbReference type="OrthoDB" id="2859043at2"/>
<organism evidence="2 3">
    <name type="scientific">Paenibacillus sophorae</name>
    <dbReference type="NCBI Taxonomy" id="1333845"/>
    <lineage>
        <taxon>Bacteria</taxon>
        <taxon>Bacillati</taxon>
        <taxon>Bacillota</taxon>
        <taxon>Bacilli</taxon>
        <taxon>Bacillales</taxon>
        <taxon>Paenibacillaceae</taxon>
        <taxon>Paenibacillus</taxon>
    </lineage>
</organism>
<proteinExistence type="predicted"/>
<accession>A0A1H8U6U0</accession>
<reference evidence="1 4" key="2">
    <citation type="submission" date="2021-06" db="EMBL/GenBank/DDBJ databases">
        <title>Whole genome sequence of Paenibacillus sophorae DSM23020 for comparative genomics.</title>
        <authorList>
            <person name="Kim M.-J."/>
            <person name="Lee G."/>
            <person name="Shin J.-H."/>
        </authorList>
    </citation>
    <scope>NUCLEOTIDE SEQUENCE [LARGE SCALE GENOMIC DNA]</scope>
    <source>
        <strain evidence="1 4">DSM 23020</strain>
    </source>
</reference>
<name>A0A1H8U6U0_9BACL</name>